<dbReference type="PANTHER" id="PTHR11242">
    <property type="entry name" value="ARYL HYDROCARBON RECEPTOR INTERACTING PROTEIN RELATED"/>
    <property type="match status" value="1"/>
</dbReference>
<dbReference type="InterPro" id="IPR019734">
    <property type="entry name" value="TPR_rpt"/>
</dbReference>
<dbReference type="SUPFAM" id="SSF48452">
    <property type="entry name" value="TPR-like"/>
    <property type="match status" value="1"/>
</dbReference>
<protein>
    <recommendedName>
        <fullName evidence="5">CS domain-containing protein</fullName>
    </recommendedName>
</protein>
<dbReference type="PROSITE" id="PS51203">
    <property type="entry name" value="CS"/>
    <property type="match status" value="1"/>
</dbReference>
<keyword evidence="7" id="KW-1185">Reference proteome</keyword>
<reference evidence="6" key="1">
    <citation type="submission" date="2021-02" db="EMBL/GenBank/DDBJ databases">
        <authorList>
            <person name="Dougan E. K."/>
            <person name="Rhodes N."/>
            <person name="Thang M."/>
            <person name="Chan C."/>
        </authorList>
    </citation>
    <scope>NUCLEOTIDE SEQUENCE</scope>
</reference>
<evidence type="ECO:0000256" key="2">
    <source>
        <dbReference type="ARBA" id="ARBA00022803"/>
    </source>
</evidence>
<evidence type="ECO:0000313" key="7">
    <source>
        <dbReference type="Proteomes" id="UP000654075"/>
    </source>
</evidence>
<dbReference type="SMART" id="SM00028">
    <property type="entry name" value="TPR"/>
    <property type="match status" value="3"/>
</dbReference>
<keyword evidence="2 3" id="KW-0802">TPR repeat</keyword>
<evidence type="ECO:0000256" key="4">
    <source>
        <dbReference type="SAM" id="MobiDB-lite"/>
    </source>
</evidence>
<evidence type="ECO:0000259" key="5">
    <source>
        <dbReference type="PROSITE" id="PS51203"/>
    </source>
</evidence>
<feature type="repeat" description="TPR" evidence="3">
    <location>
        <begin position="105"/>
        <end position="138"/>
    </location>
</feature>
<dbReference type="PANTHER" id="PTHR11242:SF0">
    <property type="entry name" value="TPR_REGION DOMAIN-CONTAINING PROTEIN"/>
    <property type="match status" value="1"/>
</dbReference>
<organism evidence="6 7">
    <name type="scientific">Polarella glacialis</name>
    <name type="common">Dinoflagellate</name>
    <dbReference type="NCBI Taxonomy" id="89957"/>
    <lineage>
        <taxon>Eukaryota</taxon>
        <taxon>Sar</taxon>
        <taxon>Alveolata</taxon>
        <taxon>Dinophyceae</taxon>
        <taxon>Suessiales</taxon>
        <taxon>Suessiaceae</taxon>
        <taxon>Polarella</taxon>
    </lineage>
</organism>
<proteinExistence type="predicted"/>
<keyword evidence="1" id="KW-0677">Repeat</keyword>
<gene>
    <name evidence="6" type="ORF">PGLA1383_LOCUS5556</name>
</gene>
<dbReference type="InterPro" id="IPR039663">
    <property type="entry name" value="AIP/AIPL1/TTC9"/>
</dbReference>
<dbReference type="PROSITE" id="PS50005">
    <property type="entry name" value="TPR"/>
    <property type="match status" value="1"/>
</dbReference>
<feature type="domain" description="CS" evidence="5">
    <location>
        <begin position="303"/>
        <end position="408"/>
    </location>
</feature>
<evidence type="ECO:0000313" key="6">
    <source>
        <dbReference type="EMBL" id="CAE8586708.1"/>
    </source>
</evidence>
<accession>A0A813DD75</accession>
<feature type="region of interest" description="Disordered" evidence="4">
    <location>
        <begin position="1"/>
        <end position="21"/>
    </location>
</feature>
<evidence type="ECO:0000256" key="3">
    <source>
        <dbReference type="PROSITE-ProRule" id="PRU00339"/>
    </source>
</evidence>
<dbReference type="Gene3D" id="2.60.40.790">
    <property type="match status" value="1"/>
</dbReference>
<dbReference type="InterPro" id="IPR008978">
    <property type="entry name" value="HSP20-like_chaperone"/>
</dbReference>
<comment type="caution">
    <text evidence="6">The sequence shown here is derived from an EMBL/GenBank/DDBJ whole genome shotgun (WGS) entry which is preliminary data.</text>
</comment>
<dbReference type="InterPro" id="IPR007052">
    <property type="entry name" value="CS_dom"/>
</dbReference>
<dbReference type="Gene3D" id="1.25.40.10">
    <property type="entry name" value="Tetratricopeptide repeat domain"/>
    <property type="match status" value="1"/>
</dbReference>
<dbReference type="SUPFAM" id="SSF49764">
    <property type="entry name" value="HSP20-like chaperones"/>
    <property type="match status" value="1"/>
</dbReference>
<dbReference type="InterPro" id="IPR011990">
    <property type="entry name" value="TPR-like_helical_dom_sf"/>
</dbReference>
<evidence type="ECO:0000256" key="1">
    <source>
        <dbReference type="ARBA" id="ARBA00022737"/>
    </source>
</evidence>
<sequence>MAEDQLKQAEAFKEEGNRHHGEGNFKKALAAYHKVFCYVNGLQSPTGDAPAASSSSSVIPKDRVEDLKRLKQSTRLNMAACYLKLGEPQKCIDACSQVLELGALPKAHFRRAQAYAELRNFSGAVSDLERARVLAPDDAAIAVELKRVRHAFMQGDAAEKSQCAKMFATGDVLPSGEEATGGQKQEDEATGCNDLLADEQKTEAVRPGTALANAPSGAQRTVAAALGVPSASGSGVDGARRKGESTLCLALRTGVEGKVGSDLVELRSCATGSGGDDFFFFEIVSQRVSSNPVISFSKSRLRGSKTSFSSISSVKDEVRKLDVQVRELQCSDELEGGVDESRVEADFAEWSCLLLIKSNVEGRAPLGLRLGDFHRRLAPEKCRCTVRGSRITLKMPKQEPEHWWNLLQNASPG</sequence>
<dbReference type="EMBL" id="CAJNNV010002183">
    <property type="protein sequence ID" value="CAE8586708.1"/>
    <property type="molecule type" value="Genomic_DNA"/>
</dbReference>
<dbReference type="Proteomes" id="UP000654075">
    <property type="component" value="Unassembled WGS sequence"/>
</dbReference>
<name>A0A813DD75_POLGL</name>
<dbReference type="AlphaFoldDB" id="A0A813DD75"/>
<dbReference type="OrthoDB" id="433738at2759"/>